<evidence type="ECO:0000313" key="2">
    <source>
        <dbReference type="EMBL" id="AXY00467.1"/>
    </source>
</evidence>
<keyword evidence="1" id="KW-0472">Membrane</keyword>
<reference evidence="2 3" key="1">
    <citation type="submission" date="2018-08" db="EMBL/GenBank/DDBJ databases">
        <title>Genomic taxonomy of the Vibrionaceae family.</title>
        <authorList>
            <person name="Gomez-Gil B."/>
            <person name="Tanaka M."/>
            <person name="Sawabe T."/>
            <person name="Enciso-Ibarra K."/>
        </authorList>
    </citation>
    <scope>NUCLEOTIDE SEQUENCE [LARGE SCALE GENOMIC DNA]</scope>
    <source>
        <strain evidence="2 3">CAIM 1831</strain>
    </source>
</reference>
<gene>
    <name evidence="2" type="ORF">D1115_03685</name>
</gene>
<accession>A0ABM6YSD1</accession>
<proteinExistence type="predicted"/>
<evidence type="ECO:0000256" key="1">
    <source>
        <dbReference type="SAM" id="Phobius"/>
    </source>
</evidence>
<feature type="transmembrane region" description="Helical" evidence="1">
    <location>
        <begin position="206"/>
        <end position="228"/>
    </location>
</feature>
<keyword evidence="1" id="KW-1133">Transmembrane helix</keyword>
<dbReference type="EMBL" id="CP032093">
    <property type="protein sequence ID" value="AXY00467.1"/>
    <property type="molecule type" value="Genomic_DNA"/>
</dbReference>
<keyword evidence="3" id="KW-1185">Reference proteome</keyword>
<sequence length="235" mass="27458">MDHLHLNFEYVAMESSVAARQALKQGHIDMMFTYRNEKTKSTDFVFSDPLFEDAVVGWVTPKQERIPLNKNRWVCWKGTVFCDIAKSLGYPIVEVDNNEGFYKKINAGEAEAAIGLYQSYLYYFKIMILKQRILHSMSSLVIYKRFCIRYKKYSVTKKINAIILHLNESHKNFLRSMDSKYNIHDSPYDKWLSTENIISIASEMTYFLILILIMNPIASKGLFMMCLIKSAQLRL</sequence>
<keyword evidence="1" id="KW-0812">Transmembrane</keyword>
<name>A0ABM6YSD1_9VIBR</name>
<dbReference type="SUPFAM" id="SSF53850">
    <property type="entry name" value="Periplasmic binding protein-like II"/>
    <property type="match status" value="1"/>
</dbReference>
<evidence type="ECO:0000313" key="3">
    <source>
        <dbReference type="Proteomes" id="UP000262832"/>
    </source>
</evidence>
<dbReference type="Gene3D" id="3.40.190.10">
    <property type="entry name" value="Periplasmic binding protein-like II"/>
    <property type="match status" value="2"/>
</dbReference>
<dbReference type="Proteomes" id="UP000262832">
    <property type="component" value="Chromosome I"/>
</dbReference>
<evidence type="ECO:0008006" key="4">
    <source>
        <dbReference type="Google" id="ProtNLM"/>
    </source>
</evidence>
<protein>
    <recommendedName>
        <fullName evidence="4">Solute-binding protein family 3/N-terminal domain-containing protein</fullName>
    </recommendedName>
</protein>
<organism evidence="2 3">
    <name type="scientific">Vibrio alfacsensis</name>
    <dbReference type="NCBI Taxonomy" id="1074311"/>
    <lineage>
        <taxon>Bacteria</taxon>
        <taxon>Pseudomonadati</taxon>
        <taxon>Pseudomonadota</taxon>
        <taxon>Gammaproteobacteria</taxon>
        <taxon>Vibrionales</taxon>
        <taxon>Vibrionaceae</taxon>
        <taxon>Vibrio</taxon>
    </lineage>
</organism>